<proteinExistence type="predicted"/>
<dbReference type="PROSITE" id="PS50850">
    <property type="entry name" value="MFS"/>
    <property type="match status" value="1"/>
</dbReference>
<dbReference type="SUPFAM" id="SSF103473">
    <property type="entry name" value="MFS general substrate transporter"/>
    <property type="match status" value="1"/>
</dbReference>
<dbReference type="Pfam" id="PF07690">
    <property type="entry name" value="MFS_1"/>
    <property type="match status" value="1"/>
</dbReference>
<evidence type="ECO:0000256" key="4">
    <source>
        <dbReference type="ARBA" id="ARBA00023136"/>
    </source>
</evidence>
<dbReference type="Gene3D" id="1.20.1250.20">
    <property type="entry name" value="MFS general substrate transporter like domains"/>
    <property type="match status" value="1"/>
</dbReference>
<evidence type="ECO:0000256" key="2">
    <source>
        <dbReference type="ARBA" id="ARBA00022692"/>
    </source>
</evidence>
<dbReference type="GO" id="GO:0022857">
    <property type="term" value="F:transmembrane transporter activity"/>
    <property type="evidence" value="ECO:0007669"/>
    <property type="project" value="InterPro"/>
</dbReference>
<dbReference type="OrthoDB" id="6432183at2759"/>
<reference evidence="5" key="1">
    <citation type="submission" date="2015-10" db="EMBL/GenBank/DDBJ databases">
        <title>EvidentialGene: Evidence-directed Construction of Complete mRNA Transcriptomes without Genomes.</title>
        <authorList>
            <person name="Gilbert D.G."/>
        </authorList>
    </citation>
    <scope>NUCLEOTIDE SEQUENCE</scope>
</reference>
<dbReference type="GO" id="GO:0016020">
    <property type="term" value="C:membrane"/>
    <property type="evidence" value="ECO:0007669"/>
    <property type="project" value="UniProtKB-SubCell"/>
</dbReference>
<dbReference type="InterPro" id="IPR020846">
    <property type="entry name" value="MFS_dom"/>
</dbReference>
<dbReference type="AlphaFoldDB" id="A0A0P6ANM0"/>
<dbReference type="InterPro" id="IPR051068">
    <property type="entry name" value="MFS_Domain-Containing_Protein"/>
</dbReference>
<keyword evidence="2" id="KW-0812">Transmembrane</keyword>
<comment type="subcellular location">
    <subcellularLocation>
        <location evidence="1">Membrane</location>
        <topology evidence="1">Multi-pass membrane protein</topology>
    </subcellularLocation>
</comment>
<dbReference type="PANTHER" id="PTHR23510">
    <property type="entry name" value="INNER MEMBRANE TRANSPORT PROTEIN YAJR"/>
    <property type="match status" value="1"/>
</dbReference>
<dbReference type="EMBL" id="GDIQ01022774">
    <property type="protein sequence ID" value="JAN71963.1"/>
    <property type="molecule type" value="Transcribed_RNA"/>
</dbReference>
<keyword evidence="4" id="KW-0472">Membrane</keyword>
<protein>
    <submittedName>
        <fullName evidence="5">Major facilitator superfamily domain-containing protein</fullName>
    </submittedName>
</protein>
<dbReference type="InterPro" id="IPR036259">
    <property type="entry name" value="MFS_trans_sf"/>
</dbReference>
<organism evidence="5">
    <name type="scientific">Daphnia magna</name>
    <dbReference type="NCBI Taxonomy" id="35525"/>
    <lineage>
        <taxon>Eukaryota</taxon>
        <taxon>Metazoa</taxon>
        <taxon>Ecdysozoa</taxon>
        <taxon>Arthropoda</taxon>
        <taxon>Crustacea</taxon>
        <taxon>Branchiopoda</taxon>
        <taxon>Diplostraca</taxon>
        <taxon>Cladocera</taxon>
        <taxon>Anomopoda</taxon>
        <taxon>Daphniidae</taxon>
        <taxon>Daphnia</taxon>
    </lineage>
</organism>
<keyword evidence="3" id="KW-1133">Transmembrane helix</keyword>
<accession>A0A0P6ANM0</accession>
<dbReference type="InterPro" id="IPR011701">
    <property type="entry name" value="MFS"/>
</dbReference>
<evidence type="ECO:0000313" key="5">
    <source>
        <dbReference type="EMBL" id="JAN71963.1"/>
    </source>
</evidence>
<dbReference type="PANTHER" id="PTHR23510:SF16">
    <property type="entry name" value="MAJOR FACILITATOR SUPERFAMILY (MFS) PROFILE DOMAIN-CONTAINING PROTEIN"/>
    <property type="match status" value="1"/>
</dbReference>
<name>A0A0P6ANM0_9CRUS</name>
<sequence>MQFRTKRVLTFATVASYLFLTGLENAIILPTAWRYLIFLGANQEYLLGVTVSGFSASAAIAGLIGGRLADSFPSKTKNIVVTAVLAMILGNTMYLIGGSVVYVIMGRVLCGLGSGAGAALLAEVCRTTSSRERTSVLSVCSGLRQVGLLIGPGFQIILEYFNFTLFGGALVVRPFNAPGLFMAVLWICFLMFVLALYQNLDVEYNYEMLRKEHNGLDVRGSMDGHSIELSTSRETILAPVDDQPSIAARRWYFIEENFNRVTASHPATYSTYIDEFLHDDTVVLFGMTAILFFGQVSIETVIPPLFSRLFDYTSFETSLVYMVGGGFSIAIYLLVSVTTKWTTDTYLVLFGWLMHILGFTWCLIWLPRIQPGDTDKMPLLLIGIMFLYVGFPVAAVGTTSLLSKCVSLRVQGIAQGFRRLATFSGLILGPLWGGATLHKPDLQLSVPLLLLLILGVRSCPIKIYFMTKIFLSFFKNRQCFRFPLRKSGLKKEQL</sequence>
<evidence type="ECO:0000256" key="3">
    <source>
        <dbReference type="ARBA" id="ARBA00022989"/>
    </source>
</evidence>
<evidence type="ECO:0000256" key="1">
    <source>
        <dbReference type="ARBA" id="ARBA00004141"/>
    </source>
</evidence>